<protein>
    <submittedName>
        <fullName evidence="1">16252_t:CDS:1</fullName>
    </submittedName>
</protein>
<dbReference type="EMBL" id="CAJVQC010137554">
    <property type="protein sequence ID" value="CAG8843249.1"/>
    <property type="molecule type" value="Genomic_DNA"/>
</dbReference>
<gene>
    <name evidence="1" type="ORF">RPERSI_LOCUS32675</name>
</gene>
<accession>A0ACA9SN39</accession>
<evidence type="ECO:0000313" key="2">
    <source>
        <dbReference type="Proteomes" id="UP000789920"/>
    </source>
</evidence>
<organism evidence="1 2">
    <name type="scientific">Racocetra persica</name>
    <dbReference type="NCBI Taxonomy" id="160502"/>
    <lineage>
        <taxon>Eukaryota</taxon>
        <taxon>Fungi</taxon>
        <taxon>Fungi incertae sedis</taxon>
        <taxon>Mucoromycota</taxon>
        <taxon>Glomeromycotina</taxon>
        <taxon>Glomeromycetes</taxon>
        <taxon>Diversisporales</taxon>
        <taxon>Gigasporaceae</taxon>
        <taxon>Racocetra</taxon>
    </lineage>
</organism>
<reference evidence="1" key="1">
    <citation type="submission" date="2021-06" db="EMBL/GenBank/DDBJ databases">
        <authorList>
            <person name="Kallberg Y."/>
            <person name="Tangrot J."/>
            <person name="Rosling A."/>
        </authorList>
    </citation>
    <scope>NUCLEOTIDE SEQUENCE</scope>
    <source>
        <strain evidence="1">MA461A</strain>
    </source>
</reference>
<keyword evidence="2" id="KW-1185">Reference proteome</keyword>
<feature type="non-terminal residue" evidence="1">
    <location>
        <position position="40"/>
    </location>
</feature>
<proteinExistence type="predicted"/>
<comment type="caution">
    <text evidence="1">The sequence shown here is derived from an EMBL/GenBank/DDBJ whole genome shotgun (WGS) entry which is preliminary data.</text>
</comment>
<sequence>MNVNTFLHFLIIFAIAALARPIDHSLESFAPGCGLCYYHD</sequence>
<dbReference type="Proteomes" id="UP000789920">
    <property type="component" value="Unassembled WGS sequence"/>
</dbReference>
<name>A0ACA9SN39_9GLOM</name>
<evidence type="ECO:0000313" key="1">
    <source>
        <dbReference type="EMBL" id="CAG8843249.1"/>
    </source>
</evidence>